<dbReference type="PRINTS" id="PR00412">
    <property type="entry name" value="EPOXHYDRLASE"/>
</dbReference>
<sequence length="338" mass="36250">MIDTWTADLPHGITLSCRSAGARGRPVLLFLHGFPEAAFAWDELLVHFARPEHGGYRCVAPNLRGYEHSSSPADVAAYHPRQLLQDIAALIAAECGEGGQLAALVAHDWGGALAWNLAAARPKLMQRLVIINSPHPQTFARELQRSPAQQAASAYMNFLIRPDAEALLAERDFARLWPFFDGMGASGAAAMQQAATALAGDAARPGDEANAPVLPDGAGWMTDALRAQYRAVWSGDGSRPGAGLTGGLNYYRASPLRPPRAGDAAAAGVTLPPEAFTVALPTLVLWAMQDSALLPGLLDGLERWVPRLQVERIERATHWVVHEQPQRVAASIGRFLAT</sequence>
<comment type="caution">
    <text evidence="3">The sequence shown here is derived from an EMBL/GenBank/DDBJ whole genome shotgun (WGS) entry which is preliminary data.</text>
</comment>
<dbReference type="Proteomes" id="UP000589716">
    <property type="component" value="Unassembled WGS sequence"/>
</dbReference>
<dbReference type="InterPro" id="IPR029058">
    <property type="entry name" value="AB_hydrolase_fold"/>
</dbReference>
<protein>
    <submittedName>
        <fullName evidence="3">Alpha/beta fold hydrolase</fullName>
    </submittedName>
</protein>
<dbReference type="EMBL" id="JACCKX010000001">
    <property type="protein sequence ID" value="NZA02501.1"/>
    <property type="molecule type" value="Genomic_DNA"/>
</dbReference>
<dbReference type="Pfam" id="PF00561">
    <property type="entry name" value="Abhydrolase_1"/>
    <property type="match status" value="1"/>
</dbReference>
<keyword evidence="1 3" id="KW-0378">Hydrolase</keyword>
<evidence type="ECO:0000313" key="4">
    <source>
        <dbReference type="Proteomes" id="UP000589716"/>
    </source>
</evidence>
<proteinExistence type="predicted"/>
<dbReference type="InterPro" id="IPR000073">
    <property type="entry name" value="AB_hydrolase_1"/>
</dbReference>
<evidence type="ECO:0000313" key="3">
    <source>
        <dbReference type="EMBL" id="NZA02501.1"/>
    </source>
</evidence>
<dbReference type="PANTHER" id="PTHR43329">
    <property type="entry name" value="EPOXIDE HYDROLASE"/>
    <property type="match status" value="1"/>
</dbReference>
<dbReference type="AlphaFoldDB" id="A0A853IW97"/>
<dbReference type="PRINTS" id="PR00111">
    <property type="entry name" value="ABHYDROLASE"/>
</dbReference>
<dbReference type="InterPro" id="IPR000639">
    <property type="entry name" value="Epox_hydrolase-like"/>
</dbReference>
<gene>
    <name evidence="3" type="ORF">H0I39_13370</name>
</gene>
<dbReference type="GO" id="GO:0016787">
    <property type="term" value="F:hydrolase activity"/>
    <property type="evidence" value="ECO:0007669"/>
    <property type="project" value="UniProtKB-KW"/>
</dbReference>
<organism evidence="3 4">
    <name type="scientific">Ottowia beijingensis</name>
    <dbReference type="NCBI Taxonomy" id="1207057"/>
    <lineage>
        <taxon>Bacteria</taxon>
        <taxon>Pseudomonadati</taxon>
        <taxon>Pseudomonadota</taxon>
        <taxon>Betaproteobacteria</taxon>
        <taxon>Burkholderiales</taxon>
        <taxon>Comamonadaceae</taxon>
        <taxon>Ottowia</taxon>
    </lineage>
</organism>
<feature type="domain" description="AB hydrolase-1" evidence="2">
    <location>
        <begin position="26"/>
        <end position="324"/>
    </location>
</feature>
<evidence type="ECO:0000256" key="1">
    <source>
        <dbReference type="ARBA" id="ARBA00022801"/>
    </source>
</evidence>
<evidence type="ECO:0000259" key="2">
    <source>
        <dbReference type="Pfam" id="PF00561"/>
    </source>
</evidence>
<reference evidence="3 4" key="1">
    <citation type="submission" date="2020-07" db="EMBL/GenBank/DDBJ databases">
        <authorList>
            <person name="Maaloum M."/>
        </authorList>
    </citation>
    <scope>NUCLEOTIDE SEQUENCE [LARGE SCALE GENOMIC DNA]</scope>
    <source>
        <strain evidence="3 4">GCS-AN-3</strain>
    </source>
</reference>
<dbReference type="Gene3D" id="3.40.50.1820">
    <property type="entry name" value="alpha/beta hydrolase"/>
    <property type="match status" value="2"/>
</dbReference>
<accession>A0A853IW97</accession>
<dbReference type="RefSeq" id="WP_180550830.1">
    <property type="nucleotide sequence ID" value="NZ_JACCKX010000001.1"/>
</dbReference>
<dbReference type="SUPFAM" id="SSF53474">
    <property type="entry name" value="alpha/beta-Hydrolases"/>
    <property type="match status" value="1"/>
</dbReference>
<keyword evidence="4" id="KW-1185">Reference proteome</keyword>
<name>A0A853IW97_9BURK</name>